<dbReference type="Proteomes" id="UP000245790">
    <property type="component" value="Unassembled WGS sequence"/>
</dbReference>
<reference evidence="2 3" key="1">
    <citation type="submission" date="2018-05" db="EMBL/GenBank/DDBJ databases">
        <title>Genomic Encyclopedia of Type Strains, Phase IV (KMG-IV): sequencing the most valuable type-strain genomes for metagenomic binning, comparative biology and taxonomic classification.</title>
        <authorList>
            <person name="Goeker M."/>
        </authorList>
    </citation>
    <scope>NUCLEOTIDE SEQUENCE [LARGE SCALE GENOMIC DNA]</scope>
    <source>
        <strain evidence="2 3">DSM 25350</strain>
    </source>
</reference>
<dbReference type="InterPro" id="IPR043129">
    <property type="entry name" value="ATPase_NBD"/>
</dbReference>
<dbReference type="EMBL" id="QGGU01000004">
    <property type="protein sequence ID" value="PWK52941.1"/>
    <property type="molecule type" value="Genomic_DNA"/>
</dbReference>
<dbReference type="Gene3D" id="3.30.420.40">
    <property type="match status" value="2"/>
</dbReference>
<evidence type="ECO:0000313" key="3">
    <source>
        <dbReference type="Proteomes" id="UP000245790"/>
    </source>
</evidence>
<evidence type="ECO:0000256" key="1">
    <source>
        <dbReference type="SAM" id="MobiDB-lite"/>
    </source>
</evidence>
<evidence type="ECO:0000313" key="2">
    <source>
        <dbReference type="EMBL" id="PWK52941.1"/>
    </source>
</evidence>
<feature type="compositionally biased region" description="Acidic residues" evidence="1">
    <location>
        <begin position="220"/>
        <end position="235"/>
    </location>
</feature>
<sequence length="343" mass="38444">MDWLNKLLNKNNKRIGLQLEGETLSYCYLLPQTNTPEISAASQIQLSEDSLTVSFKAAIAEINAKGADAYWILPSESYRLLTVERPSVPDSEMTEAIRWQIKDQIDVPLEEAVITHFEYPDNLPGGKRQFVVVARLDAVQRLIDLSLQSDLNLKAIDIQELSLGNLMTPWLQQGQNIALIAETPTGISVNCFNGNEFSFNRALPGVFLPRSNDPVNSEPETSDSTDNENTNGDEEFSLDVDIGQHETDDTNNDQLLLEIQRTLDYYESQISRQAVTKVILPDFGQKTESLAEELNANLGLQVDILKLNKHFNWSDSLVEHQLSRHLPVCGGAYRDMEVAHATD</sequence>
<gene>
    <name evidence="2" type="ORF">C8D97_104159</name>
</gene>
<protein>
    <submittedName>
        <fullName evidence="2">Tfp pilus assembly PilM family ATPase</fullName>
    </submittedName>
</protein>
<comment type="caution">
    <text evidence="2">The sequence shown here is derived from an EMBL/GenBank/DDBJ whole genome shotgun (WGS) entry which is preliminary data.</text>
</comment>
<dbReference type="RefSeq" id="WP_109762919.1">
    <property type="nucleotide sequence ID" value="NZ_QGGU01000004.1"/>
</dbReference>
<keyword evidence="3" id="KW-1185">Reference proteome</keyword>
<name>A0A316FW63_9GAMM</name>
<dbReference type="SUPFAM" id="SSF53067">
    <property type="entry name" value="Actin-like ATPase domain"/>
    <property type="match status" value="1"/>
</dbReference>
<feature type="region of interest" description="Disordered" evidence="1">
    <location>
        <begin position="210"/>
        <end position="235"/>
    </location>
</feature>
<dbReference type="OrthoDB" id="5296002at2"/>
<proteinExistence type="predicted"/>
<dbReference type="Gene3D" id="3.30.1490.300">
    <property type="match status" value="1"/>
</dbReference>
<dbReference type="AlphaFoldDB" id="A0A316FW63"/>
<accession>A0A316FW63</accession>
<organism evidence="2 3">
    <name type="scientific">Pleionea mediterranea</name>
    <dbReference type="NCBI Taxonomy" id="523701"/>
    <lineage>
        <taxon>Bacteria</taxon>
        <taxon>Pseudomonadati</taxon>
        <taxon>Pseudomonadota</taxon>
        <taxon>Gammaproteobacteria</taxon>
        <taxon>Oceanospirillales</taxon>
        <taxon>Pleioneaceae</taxon>
        <taxon>Pleionea</taxon>
    </lineage>
</organism>